<dbReference type="Pfam" id="PF07730">
    <property type="entry name" value="HisKA_3"/>
    <property type="match status" value="1"/>
</dbReference>
<organism evidence="6 7">
    <name type="scientific">Mycolicibacterium hodleri</name>
    <dbReference type="NCBI Taxonomy" id="49897"/>
    <lineage>
        <taxon>Bacteria</taxon>
        <taxon>Bacillati</taxon>
        <taxon>Actinomycetota</taxon>
        <taxon>Actinomycetes</taxon>
        <taxon>Mycobacteriales</taxon>
        <taxon>Mycobacteriaceae</taxon>
        <taxon>Mycolicibacterium</taxon>
    </lineage>
</organism>
<dbReference type="Gene3D" id="1.20.5.1930">
    <property type="match status" value="1"/>
</dbReference>
<name>A0A544W395_9MYCO</name>
<evidence type="ECO:0000256" key="1">
    <source>
        <dbReference type="ARBA" id="ARBA00022679"/>
    </source>
</evidence>
<keyword evidence="2" id="KW-0418">Kinase</keyword>
<dbReference type="Proteomes" id="UP000315759">
    <property type="component" value="Unassembled WGS sequence"/>
</dbReference>
<accession>A0A544W395</accession>
<dbReference type="GO" id="GO:0046983">
    <property type="term" value="F:protein dimerization activity"/>
    <property type="evidence" value="ECO:0007669"/>
    <property type="project" value="InterPro"/>
</dbReference>
<dbReference type="SMART" id="SM00065">
    <property type="entry name" value="GAF"/>
    <property type="match status" value="2"/>
</dbReference>
<dbReference type="Pfam" id="PF02518">
    <property type="entry name" value="HATPase_c"/>
    <property type="match status" value="1"/>
</dbReference>
<dbReference type="PANTHER" id="PTHR24421:SF56">
    <property type="entry name" value="OXYGEN SENSOR HISTIDINE KINASE RESPONSE REGULATOR DOST"/>
    <property type="match status" value="1"/>
</dbReference>
<reference evidence="6 7" key="1">
    <citation type="submission" date="2018-10" db="EMBL/GenBank/DDBJ databases">
        <title>Draft genome of Mycobacterium hodleri strain B.</title>
        <authorList>
            <person name="Amande T.J."/>
            <person name="Mcgenity T.J."/>
        </authorList>
    </citation>
    <scope>NUCLEOTIDE SEQUENCE [LARGE SCALE GENOMIC DNA]</scope>
    <source>
        <strain evidence="6 7">B</strain>
    </source>
</reference>
<dbReference type="PANTHER" id="PTHR24421">
    <property type="entry name" value="NITRATE/NITRITE SENSOR PROTEIN NARX-RELATED"/>
    <property type="match status" value="1"/>
</dbReference>
<dbReference type="InterPro" id="IPR011712">
    <property type="entry name" value="Sig_transdc_His_kin_sub3_dim/P"/>
</dbReference>
<dbReference type="Pfam" id="PF01590">
    <property type="entry name" value="GAF"/>
    <property type="match status" value="1"/>
</dbReference>
<dbReference type="SUPFAM" id="SSF55874">
    <property type="entry name" value="ATPase domain of HSP90 chaperone/DNA topoisomerase II/histidine kinase"/>
    <property type="match status" value="1"/>
</dbReference>
<proteinExistence type="predicted"/>
<dbReference type="Gene3D" id="3.30.565.10">
    <property type="entry name" value="Histidine kinase-like ATPase, C-terminal domain"/>
    <property type="match status" value="1"/>
</dbReference>
<dbReference type="GO" id="GO:0000155">
    <property type="term" value="F:phosphorelay sensor kinase activity"/>
    <property type="evidence" value="ECO:0007669"/>
    <property type="project" value="InterPro"/>
</dbReference>
<evidence type="ECO:0000313" key="7">
    <source>
        <dbReference type="Proteomes" id="UP000315759"/>
    </source>
</evidence>
<feature type="domain" description="Histidine kinase/HSP90-like ATPase" evidence="5">
    <location>
        <begin position="478"/>
        <end position="568"/>
    </location>
</feature>
<keyword evidence="3" id="KW-0902">Two-component regulatory system</keyword>
<feature type="domain" description="GAF" evidence="4">
    <location>
        <begin position="219"/>
        <end position="369"/>
    </location>
</feature>
<keyword evidence="1" id="KW-0808">Transferase</keyword>
<dbReference type="AlphaFoldDB" id="A0A544W395"/>
<evidence type="ECO:0000313" key="6">
    <source>
        <dbReference type="EMBL" id="TQR86739.1"/>
    </source>
</evidence>
<keyword evidence="7" id="KW-1185">Reference proteome</keyword>
<dbReference type="SMART" id="SM00387">
    <property type="entry name" value="HATPase_c"/>
    <property type="match status" value="1"/>
</dbReference>
<dbReference type="InterPro" id="IPR050482">
    <property type="entry name" value="Sensor_HK_TwoCompSys"/>
</dbReference>
<feature type="domain" description="GAF" evidence="4">
    <location>
        <begin position="50"/>
        <end position="197"/>
    </location>
</feature>
<dbReference type="InterPro" id="IPR003018">
    <property type="entry name" value="GAF"/>
</dbReference>
<evidence type="ECO:0000259" key="5">
    <source>
        <dbReference type="SMART" id="SM00387"/>
    </source>
</evidence>
<evidence type="ECO:0000256" key="2">
    <source>
        <dbReference type="ARBA" id="ARBA00022777"/>
    </source>
</evidence>
<dbReference type="GO" id="GO:0016020">
    <property type="term" value="C:membrane"/>
    <property type="evidence" value="ECO:0007669"/>
    <property type="project" value="InterPro"/>
</dbReference>
<dbReference type="InterPro" id="IPR003594">
    <property type="entry name" value="HATPase_dom"/>
</dbReference>
<dbReference type="CDD" id="cd16917">
    <property type="entry name" value="HATPase_UhpB-NarQ-NarX-like"/>
    <property type="match status" value="1"/>
</dbReference>
<dbReference type="SUPFAM" id="SSF55781">
    <property type="entry name" value="GAF domain-like"/>
    <property type="match status" value="2"/>
</dbReference>
<dbReference type="Pfam" id="PF13185">
    <property type="entry name" value="GAF_2"/>
    <property type="match status" value="1"/>
</dbReference>
<gene>
    <name evidence="6" type="ORF">D8S82_09685</name>
</gene>
<evidence type="ECO:0000256" key="3">
    <source>
        <dbReference type="ARBA" id="ARBA00023012"/>
    </source>
</evidence>
<dbReference type="EMBL" id="VIFX01000010">
    <property type="protein sequence ID" value="TQR86739.1"/>
    <property type="molecule type" value="Genomic_DNA"/>
</dbReference>
<dbReference type="Gene3D" id="3.30.450.40">
    <property type="match status" value="2"/>
</dbReference>
<sequence length="569" mass="60700">MGHDDDFAFSELSRPGSAGSMHAQLDEIMASRDQMARLLRVIVGLASDLDLDATLHRIVTAAMELTGARYGALGVRADDGRLLSFVHSGIEPATAELIGHLPVGKGVLGVLLDHPEPLLLDDLGAHPAAVGFPEHHPPMGAFLGVPITIRQKTFGSLYLTEPTAGPVFTESDEAAARALASAAAVAIDNARLFDRVRMTGEWMEASRSITTALISEAGPVDRPLTMIAEQVCALTGSEQAIVLVPSDADLPADEVDTLVVSAAVGLSADEVMGQRVPVEGSTTGGVFRSGTPLLTESLRHPIQAFTDVGQRPAIVMPLRARRNQTLGVLVVARNQRDTPFDGSLLDLVSDFADHAAVALVLAESREQARQLSVISDRERIAHDLHDHVIQRLFAAGMDLQGTIARSRSPEITRRLSRTVDELQGTIDEIRSRIFALQSPVPEAGLRERIQDAVAALTENRDIETTVRMSGPLSVVDGEVAEHATSVVSEAVSNAVRHSGAEHLVVAVEVADELTVDVTDDGCGIDAANPRRSGLTNMRRRAELLGGGCHVDAMPDGGTRVHWFVPLDRT</sequence>
<evidence type="ECO:0000259" key="4">
    <source>
        <dbReference type="SMART" id="SM00065"/>
    </source>
</evidence>
<dbReference type="InterPro" id="IPR029016">
    <property type="entry name" value="GAF-like_dom_sf"/>
</dbReference>
<dbReference type="InterPro" id="IPR036890">
    <property type="entry name" value="HATPase_C_sf"/>
</dbReference>
<protein>
    <submittedName>
        <fullName evidence="6">GAF domain-containing protein</fullName>
    </submittedName>
</protein>
<comment type="caution">
    <text evidence="6">The sequence shown here is derived from an EMBL/GenBank/DDBJ whole genome shotgun (WGS) entry which is preliminary data.</text>
</comment>